<sequence>MIQIYSIWEKYFYISAYQSSKLVFIRFILLMNENSSSWGQTMKTTNIKSESGKISLWEKLSYSGGDVASCITFGAVSSYLSYYYTDIAGISIAAVGVIFGVTRLLEALVNFLTGVAIDGSHFKGGKAKPFIYATTIPLTIMVILVFMVPDLSAHGKVTFAFITYLLFCILYAVNNTGYGTLLSLLTSDVKERRVLNSFKVFGSGTGSLLVSFLTLPLVALCGVQGRFSFAPVAVIYGVINLVLLGNCSISCRERVQTDGEARMSLKESLHCAAKSRSWILLCVIGACVMVVMILQNQSIMYYAKYILMDESRATLILTIYTMTQLLAALFMDKMLNWLGNRNCMLFGFGVFLVLTVVMFAFRKNLILFCIFMLLAGLGKSMATSPCYAICADTIDEVEALTGKRPQGVMTSFMMCTMKAGTAIAGVVFSVVLHAGHYAAETAQQSPEAICAIYMNLFWLPMLIVAGCMVLAFFFKRQSIQK</sequence>
<feature type="transmembrane region" description="Helical" evidence="1">
    <location>
        <begin position="161"/>
        <end position="185"/>
    </location>
</feature>
<feature type="transmembrane region" description="Helical" evidence="1">
    <location>
        <begin position="276"/>
        <end position="294"/>
    </location>
</feature>
<feature type="transmembrane region" description="Helical" evidence="1">
    <location>
        <begin position="12"/>
        <end position="31"/>
    </location>
</feature>
<accession>A0A844DZ30</accession>
<dbReference type="CDD" id="cd17332">
    <property type="entry name" value="MFS_MelB_like"/>
    <property type="match status" value="1"/>
</dbReference>
<feature type="transmembrane region" description="Helical" evidence="1">
    <location>
        <begin position="365"/>
        <end position="390"/>
    </location>
</feature>
<evidence type="ECO:0000256" key="1">
    <source>
        <dbReference type="SAM" id="Phobius"/>
    </source>
</evidence>
<dbReference type="InterPro" id="IPR001927">
    <property type="entry name" value="Na/Gal_symport"/>
</dbReference>
<comment type="caution">
    <text evidence="2">The sequence shown here is derived from an EMBL/GenBank/DDBJ whole genome shotgun (WGS) entry which is preliminary data.</text>
</comment>
<dbReference type="Pfam" id="PF13347">
    <property type="entry name" value="MFS_2"/>
    <property type="match status" value="1"/>
</dbReference>
<feature type="transmembrane region" description="Helical" evidence="1">
    <location>
        <begin position="452"/>
        <end position="474"/>
    </location>
</feature>
<dbReference type="Proteomes" id="UP000431304">
    <property type="component" value="Unassembled WGS sequence"/>
</dbReference>
<gene>
    <name evidence="2" type="ORF">GKE72_11185</name>
</gene>
<name>A0A844DZ30_EUBRA</name>
<keyword evidence="1" id="KW-0472">Membrane</keyword>
<dbReference type="Gene3D" id="1.20.1250.20">
    <property type="entry name" value="MFS general substrate transporter like domains"/>
    <property type="match status" value="2"/>
</dbReference>
<feature type="transmembrane region" description="Helical" evidence="1">
    <location>
        <begin position="411"/>
        <end position="432"/>
    </location>
</feature>
<evidence type="ECO:0000313" key="2">
    <source>
        <dbReference type="EMBL" id="MSD16621.1"/>
    </source>
</evidence>
<dbReference type="EMBL" id="WKRA01000018">
    <property type="protein sequence ID" value="MSD16621.1"/>
    <property type="molecule type" value="Genomic_DNA"/>
</dbReference>
<feature type="transmembrane region" description="Helical" evidence="1">
    <location>
        <begin position="87"/>
        <end position="109"/>
    </location>
</feature>
<keyword evidence="1" id="KW-1133">Transmembrane helix</keyword>
<dbReference type="GO" id="GO:0015293">
    <property type="term" value="F:symporter activity"/>
    <property type="evidence" value="ECO:0007669"/>
    <property type="project" value="InterPro"/>
</dbReference>
<organism evidence="2 3">
    <name type="scientific">Eubacterium ramulus</name>
    <dbReference type="NCBI Taxonomy" id="39490"/>
    <lineage>
        <taxon>Bacteria</taxon>
        <taxon>Bacillati</taxon>
        <taxon>Bacillota</taxon>
        <taxon>Clostridia</taxon>
        <taxon>Eubacteriales</taxon>
        <taxon>Eubacteriaceae</taxon>
        <taxon>Eubacterium</taxon>
    </lineage>
</organism>
<dbReference type="AlphaFoldDB" id="A0A844DZ30"/>
<reference evidence="2 3" key="1">
    <citation type="journal article" date="2019" name="Nat. Med.">
        <title>A library of human gut bacterial isolates paired with longitudinal multiomics data enables mechanistic microbiome research.</title>
        <authorList>
            <person name="Poyet M."/>
            <person name="Groussin M."/>
            <person name="Gibbons S.M."/>
            <person name="Avila-Pacheco J."/>
            <person name="Jiang X."/>
            <person name="Kearney S.M."/>
            <person name="Perrotta A.R."/>
            <person name="Berdy B."/>
            <person name="Zhao S."/>
            <person name="Lieberman T.D."/>
            <person name="Swanson P.K."/>
            <person name="Smith M."/>
            <person name="Roesemann S."/>
            <person name="Alexander J.E."/>
            <person name="Rich S.A."/>
            <person name="Livny J."/>
            <person name="Vlamakis H."/>
            <person name="Clish C."/>
            <person name="Bullock K."/>
            <person name="Deik A."/>
            <person name="Scott J."/>
            <person name="Pierce K.A."/>
            <person name="Xavier R.J."/>
            <person name="Alm E.J."/>
        </authorList>
    </citation>
    <scope>NUCLEOTIDE SEQUENCE [LARGE SCALE GENOMIC DNA]</scope>
    <source>
        <strain evidence="2 3">BIOML-A3</strain>
    </source>
</reference>
<keyword evidence="1" id="KW-0812">Transmembrane</keyword>
<feature type="transmembrane region" description="Helical" evidence="1">
    <location>
        <begin position="233"/>
        <end position="255"/>
    </location>
</feature>
<dbReference type="PANTHER" id="PTHR11328:SF24">
    <property type="entry name" value="MAJOR FACILITATOR SUPERFAMILY (MFS) PROFILE DOMAIN-CONTAINING PROTEIN"/>
    <property type="match status" value="1"/>
</dbReference>
<dbReference type="InterPro" id="IPR036259">
    <property type="entry name" value="MFS_trans_sf"/>
</dbReference>
<dbReference type="GO" id="GO:0005886">
    <property type="term" value="C:plasma membrane"/>
    <property type="evidence" value="ECO:0007669"/>
    <property type="project" value="TreeGrafter"/>
</dbReference>
<dbReference type="GO" id="GO:0008643">
    <property type="term" value="P:carbohydrate transport"/>
    <property type="evidence" value="ECO:0007669"/>
    <property type="project" value="InterPro"/>
</dbReference>
<feature type="transmembrane region" description="Helical" evidence="1">
    <location>
        <begin position="206"/>
        <end position="227"/>
    </location>
</feature>
<proteinExistence type="predicted"/>
<dbReference type="PANTHER" id="PTHR11328">
    <property type="entry name" value="MAJOR FACILITATOR SUPERFAMILY DOMAIN-CONTAINING PROTEIN"/>
    <property type="match status" value="1"/>
</dbReference>
<dbReference type="SUPFAM" id="SSF103473">
    <property type="entry name" value="MFS general substrate transporter"/>
    <property type="match status" value="1"/>
</dbReference>
<dbReference type="GO" id="GO:0006814">
    <property type="term" value="P:sodium ion transport"/>
    <property type="evidence" value="ECO:0007669"/>
    <property type="project" value="InterPro"/>
</dbReference>
<evidence type="ECO:0000313" key="3">
    <source>
        <dbReference type="Proteomes" id="UP000431304"/>
    </source>
</evidence>
<dbReference type="InterPro" id="IPR039672">
    <property type="entry name" value="MFS_2"/>
</dbReference>
<feature type="transmembrane region" description="Helical" evidence="1">
    <location>
        <begin position="130"/>
        <end position="149"/>
    </location>
</feature>
<feature type="transmembrane region" description="Helical" evidence="1">
    <location>
        <begin position="343"/>
        <end position="359"/>
    </location>
</feature>
<protein>
    <submittedName>
        <fullName evidence="2">MFS transporter</fullName>
    </submittedName>
</protein>
<dbReference type="NCBIfam" id="TIGR00792">
    <property type="entry name" value="gph"/>
    <property type="match status" value="1"/>
</dbReference>
<feature type="transmembrane region" description="Helical" evidence="1">
    <location>
        <begin position="314"/>
        <end position="331"/>
    </location>
</feature>